<dbReference type="InterPro" id="IPR049730">
    <property type="entry name" value="SNF2/RAD54-like_C"/>
</dbReference>
<evidence type="ECO:0000256" key="1">
    <source>
        <dbReference type="ARBA" id="ARBA00022741"/>
    </source>
</evidence>
<feature type="region of interest" description="Disordered" evidence="4">
    <location>
        <begin position="139"/>
        <end position="159"/>
    </location>
</feature>
<dbReference type="FunFam" id="3.40.50.10810:FF:000053">
    <property type="entry name" value="SNF2 family helicase/ATPase, putative"/>
    <property type="match status" value="1"/>
</dbReference>
<dbReference type="Gene3D" id="3.40.50.300">
    <property type="entry name" value="P-loop containing nucleotide triphosphate hydrolases"/>
    <property type="match status" value="1"/>
</dbReference>
<dbReference type="PROSITE" id="PS51194">
    <property type="entry name" value="HELICASE_CTER"/>
    <property type="match status" value="1"/>
</dbReference>
<dbReference type="CDD" id="cd18793">
    <property type="entry name" value="SF2_C_SNF"/>
    <property type="match status" value="1"/>
</dbReference>
<dbReference type="Proteomes" id="UP000503462">
    <property type="component" value="Chromosome 5"/>
</dbReference>
<evidence type="ECO:0000256" key="4">
    <source>
        <dbReference type="SAM" id="MobiDB-lite"/>
    </source>
</evidence>
<feature type="compositionally biased region" description="Basic and acidic residues" evidence="4">
    <location>
        <begin position="851"/>
        <end position="862"/>
    </location>
</feature>
<sequence length="862" mass="95866">MQKRPQTTIDIPRNAAPRTTYAPTQPIMFNSVNHTAKVIPPFKPATQTTSKVHDEDDDEEPDAFDPDAAIQSESRKFGSADPYMYLDSERANRDIKGLLEGAFDDADEKPKIKLRGRAKKTKVSAESETKSLADKLSGLSVKPSVADDAAEPDEENDGTVEGMSIKLLPHQVDGVSWMIGREIGSSKGGLQTRGGILADDMGLGKTVQSVALMLQNPRPGPDAKKEHPKHKLPSEKVSKGTLVVAPLALIKQWESEIQTKVAKSHALKVLVHHGANRTKSAEQLKKYDVVVTTYQILTSEHAASNLEQPDGARIGCFGVHWYRIMLDEAHSIKNRNAKSSIACCALRSFYRWCLTGTPMQNNLDELQSLLKFLRTKPYCELPAWKDQITQPMKAGRGGLAMARLRAFLTAVMKRRTKDILQKEGALTFGGAHKDDSKPKQSMQIVKREVLTVECHFDEQEQQFYDRLADRAQEKIKDMFGAGGKTDYIGALVLLLRLRQACNHPALIEAAISKDSDALNMPATPARSSASSRADDDMDGLTALMGGVSVASRDCDVCQFKLSTEQIRDGKTRCQICEETITNMKEKSSKSIAKAGPSRNRRVLVDSDDEDETQVEQDDSEDDTDDTGLSNFQPKQQPSTKIRHILSILHTETPEHKVIIFSQFTSMLDMIQPHIRQRYVRYDGSMRPDEREASLSALRNDRKTRVLLCSLKCGSLGLNLTVASRVIIVEPFWNPFVEEQAIDRVHRLNQTVDVKVFRLTIINSVEERILALQERKRELAAAAIEGGKAVGALSKDDMMRLFSHGDHQTHAEDRAFAEKFGNDSRLIDGPSPSKSFSTTAADARQNKGSKARAAEHEIYGRRW</sequence>
<feature type="domain" description="Helicase ATP-binding" evidence="5">
    <location>
        <begin position="186"/>
        <end position="376"/>
    </location>
</feature>
<feature type="compositionally biased region" description="Acidic residues" evidence="4">
    <location>
        <begin position="55"/>
        <end position="65"/>
    </location>
</feature>
<dbReference type="InterPro" id="IPR050628">
    <property type="entry name" value="SNF2_RAD54_helicase_TF"/>
</dbReference>
<feature type="region of interest" description="Disordered" evidence="4">
    <location>
        <begin position="1"/>
        <end position="24"/>
    </location>
</feature>
<dbReference type="PANTHER" id="PTHR45626:SF14">
    <property type="entry name" value="ATP-DEPENDENT DNA HELICASE (EUROFUNG)"/>
    <property type="match status" value="1"/>
</dbReference>
<dbReference type="InterPro" id="IPR014001">
    <property type="entry name" value="Helicase_ATP-bd"/>
</dbReference>
<dbReference type="CDD" id="cd18008">
    <property type="entry name" value="DEXDc_SHPRH-like"/>
    <property type="match status" value="1"/>
</dbReference>
<accession>A0A6H0Y5D8</accession>
<feature type="compositionally biased region" description="Polar residues" evidence="4">
    <location>
        <begin position="626"/>
        <end position="637"/>
    </location>
</feature>
<feature type="region of interest" description="Disordered" evidence="4">
    <location>
        <begin position="826"/>
        <end position="862"/>
    </location>
</feature>
<dbReference type="OrthoDB" id="423559at2759"/>
<feature type="domain" description="Helicase C-terminal" evidence="6">
    <location>
        <begin position="640"/>
        <end position="798"/>
    </location>
</feature>
<protein>
    <recommendedName>
        <fullName evidence="9">Helicase ATP-binding domain-containing protein</fullName>
    </recommendedName>
</protein>
<proteinExistence type="predicted"/>
<dbReference type="Pfam" id="PF00271">
    <property type="entry name" value="Helicase_C"/>
    <property type="match status" value="1"/>
</dbReference>
<keyword evidence="2" id="KW-0378">Hydrolase</keyword>
<dbReference type="GO" id="GO:0006281">
    <property type="term" value="P:DNA repair"/>
    <property type="evidence" value="ECO:0007669"/>
    <property type="project" value="TreeGrafter"/>
</dbReference>
<keyword evidence="3" id="KW-0067">ATP-binding</keyword>
<feature type="region of interest" description="Disordered" evidence="4">
    <location>
        <begin position="38"/>
        <end position="81"/>
    </location>
</feature>
<feature type="region of interest" description="Disordered" evidence="4">
    <location>
        <begin position="584"/>
        <end position="637"/>
    </location>
</feature>
<dbReference type="InterPro" id="IPR000330">
    <property type="entry name" value="SNF2_N"/>
</dbReference>
<evidence type="ECO:0000259" key="6">
    <source>
        <dbReference type="PROSITE" id="PS51194"/>
    </source>
</evidence>
<dbReference type="InterPro" id="IPR027417">
    <property type="entry name" value="P-loop_NTPase"/>
</dbReference>
<dbReference type="GO" id="GO:0005634">
    <property type="term" value="C:nucleus"/>
    <property type="evidence" value="ECO:0007669"/>
    <property type="project" value="TreeGrafter"/>
</dbReference>
<evidence type="ECO:0000313" key="7">
    <source>
        <dbReference type="EMBL" id="QIX01820.1"/>
    </source>
</evidence>
<dbReference type="SUPFAM" id="SSF52540">
    <property type="entry name" value="P-loop containing nucleoside triphosphate hydrolases"/>
    <property type="match status" value="2"/>
</dbReference>
<keyword evidence="1" id="KW-0547">Nucleotide-binding</keyword>
<dbReference type="SMART" id="SM00490">
    <property type="entry name" value="HELICc"/>
    <property type="match status" value="1"/>
</dbReference>
<evidence type="ECO:0000256" key="2">
    <source>
        <dbReference type="ARBA" id="ARBA00022801"/>
    </source>
</evidence>
<feature type="compositionally biased region" description="Acidic residues" evidence="4">
    <location>
        <begin position="148"/>
        <end position="158"/>
    </location>
</feature>
<evidence type="ECO:0008006" key="9">
    <source>
        <dbReference type="Google" id="ProtNLM"/>
    </source>
</evidence>
<dbReference type="GO" id="GO:0016787">
    <property type="term" value="F:hydrolase activity"/>
    <property type="evidence" value="ECO:0007669"/>
    <property type="project" value="UniProtKB-KW"/>
</dbReference>
<dbReference type="Pfam" id="PF00176">
    <property type="entry name" value="SNF2-rel_dom"/>
    <property type="match status" value="1"/>
</dbReference>
<dbReference type="GO" id="GO:0008094">
    <property type="term" value="F:ATP-dependent activity, acting on DNA"/>
    <property type="evidence" value="ECO:0007669"/>
    <property type="project" value="TreeGrafter"/>
</dbReference>
<gene>
    <name evidence="7" type="ORF">AMS68_007337</name>
</gene>
<dbReference type="Gene3D" id="3.40.50.10810">
    <property type="entry name" value="Tandem AAA-ATPase domain"/>
    <property type="match status" value="1"/>
</dbReference>
<dbReference type="PANTHER" id="PTHR45626">
    <property type="entry name" value="TRANSCRIPTION TERMINATION FACTOR 2-RELATED"/>
    <property type="match status" value="1"/>
</dbReference>
<keyword evidence="8" id="KW-1185">Reference proteome</keyword>
<dbReference type="GO" id="GO:0005524">
    <property type="term" value="F:ATP binding"/>
    <property type="evidence" value="ECO:0007669"/>
    <property type="project" value="UniProtKB-KW"/>
</dbReference>
<reference evidence="7 8" key="1">
    <citation type="journal article" date="2016" name="Sci. Rep.">
        <title>Peltaster fructicola genome reveals evolution from an invasive phytopathogen to an ectophytic parasite.</title>
        <authorList>
            <person name="Xu C."/>
            <person name="Chen H."/>
            <person name="Gleason M.L."/>
            <person name="Xu J.R."/>
            <person name="Liu H."/>
            <person name="Zhang R."/>
            <person name="Sun G."/>
        </authorList>
    </citation>
    <scope>NUCLEOTIDE SEQUENCE [LARGE SCALE GENOMIC DNA]</scope>
    <source>
        <strain evidence="7 8">LNHT1506</strain>
    </source>
</reference>
<evidence type="ECO:0000259" key="5">
    <source>
        <dbReference type="PROSITE" id="PS51192"/>
    </source>
</evidence>
<dbReference type="InterPro" id="IPR001650">
    <property type="entry name" value="Helicase_C-like"/>
</dbReference>
<evidence type="ECO:0000313" key="8">
    <source>
        <dbReference type="Proteomes" id="UP000503462"/>
    </source>
</evidence>
<name>A0A6H0Y5D8_9PEZI</name>
<dbReference type="PROSITE" id="PS51192">
    <property type="entry name" value="HELICASE_ATP_BIND_1"/>
    <property type="match status" value="1"/>
</dbReference>
<evidence type="ECO:0000256" key="3">
    <source>
        <dbReference type="ARBA" id="ARBA00022840"/>
    </source>
</evidence>
<feature type="compositionally biased region" description="Acidic residues" evidence="4">
    <location>
        <begin position="605"/>
        <end position="625"/>
    </location>
</feature>
<organism evidence="7 8">
    <name type="scientific">Peltaster fructicola</name>
    <dbReference type="NCBI Taxonomy" id="286661"/>
    <lineage>
        <taxon>Eukaryota</taxon>
        <taxon>Fungi</taxon>
        <taxon>Dikarya</taxon>
        <taxon>Ascomycota</taxon>
        <taxon>Pezizomycotina</taxon>
        <taxon>Dothideomycetes</taxon>
        <taxon>Dothideomycetes incertae sedis</taxon>
        <taxon>Peltaster</taxon>
    </lineage>
</organism>
<dbReference type="EMBL" id="CP051143">
    <property type="protein sequence ID" value="QIX01820.1"/>
    <property type="molecule type" value="Genomic_DNA"/>
</dbReference>
<dbReference type="AlphaFoldDB" id="A0A6H0Y5D8"/>
<dbReference type="SMART" id="SM00487">
    <property type="entry name" value="DEXDc"/>
    <property type="match status" value="1"/>
</dbReference>
<dbReference type="InterPro" id="IPR038718">
    <property type="entry name" value="SNF2-like_sf"/>
</dbReference>